<name>A0ABD3K403_EUCGL</name>
<feature type="region of interest" description="Disordered" evidence="1">
    <location>
        <begin position="1"/>
        <end position="122"/>
    </location>
</feature>
<proteinExistence type="predicted"/>
<dbReference type="Proteomes" id="UP001634007">
    <property type="component" value="Unassembled WGS sequence"/>
</dbReference>
<feature type="compositionally biased region" description="Polar residues" evidence="1">
    <location>
        <begin position="64"/>
        <end position="76"/>
    </location>
</feature>
<dbReference type="AlphaFoldDB" id="A0ABD3K403"/>
<protein>
    <submittedName>
        <fullName evidence="2">Uncharacterized protein</fullName>
    </submittedName>
</protein>
<evidence type="ECO:0000313" key="3">
    <source>
        <dbReference type="Proteomes" id="UP001634007"/>
    </source>
</evidence>
<evidence type="ECO:0000313" key="2">
    <source>
        <dbReference type="EMBL" id="KAL3730485.1"/>
    </source>
</evidence>
<accession>A0ABD3K403</accession>
<gene>
    <name evidence="2" type="ORF">ACJRO7_027488</name>
</gene>
<comment type="caution">
    <text evidence="2">The sequence shown here is derived from an EMBL/GenBank/DDBJ whole genome shotgun (WGS) entry which is preliminary data.</text>
</comment>
<sequence length="122" mass="13464">MTGGLNPRPEEAGQNGRSGRKSNSEHGEWRPKQRDEPRQTYRMMESDGNAGAGGGVRNSESREQAQLNTRSANRETTPPLKWRDTLRQPYAGAGGDVRSSESREQAQMNTRSATPENAPPLK</sequence>
<reference evidence="2 3" key="1">
    <citation type="submission" date="2024-11" db="EMBL/GenBank/DDBJ databases">
        <title>Chromosome-level genome assembly of Eucalyptus globulus Labill. provides insights into its genome evolution.</title>
        <authorList>
            <person name="Li X."/>
        </authorList>
    </citation>
    <scope>NUCLEOTIDE SEQUENCE [LARGE SCALE GENOMIC DNA]</scope>
    <source>
        <strain evidence="2">CL2024</strain>
        <tissue evidence="2">Fresh tender leaves</tissue>
    </source>
</reference>
<organism evidence="2 3">
    <name type="scientific">Eucalyptus globulus</name>
    <name type="common">Tasmanian blue gum</name>
    <dbReference type="NCBI Taxonomy" id="34317"/>
    <lineage>
        <taxon>Eukaryota</taxon>
        <taxon>Viridiplantae</taxon>
        <taxon>Streptophyta</taxon>
        <taxon>Embryophyta</taxon>
        <taxon>Tracheophyta</taxon>
        <taxon>Spermatophyta</taxon>
        <taxon>Magnoliopsida</taxon>
        <taxon>eudicotyledons</taxon>
        <taxon>Gunneridae</taxon>
        <taxon>Pentapetalae</taxon>
        <taxon>rosids</taxon>
        <taxon>malvids</taxon>
        <taxon>Myrtales</taxon>
        <taxon>Myrtaceae</taxon>
        <taxon>Myrtoideae</taxon>
        <taxon>Eucalypteae</taxon>
        <taxon>Eucalyptus</taxon>
    </lineage>
</organism>
<keyword evidence="3" id="KW-1185">Reference proteome</keyword>
<dbReference type="EMBL" id="JBJKBG010000007">
    <property type="protein sequence ID" value="KAL3730485.1"/>
    <property type="molecule type" value="Genomic_DNA"/>
</dbReference>
<evidence type="ECO:0000256" key="1">
    <source>
        <dbReference type="SAM" id="MobiDB-lite"/>
    </source>
</evidence>
<feature type="compositionally biased region" description="Basic and acidic residues" evidence="1">
    <location>
        <begin position="22"/>
        <end position="39"/>
    </location>
</feature>
<feature type="compositionally biased region" description="Polar residues" evidence="1">
    <location>
        <begin position="105"/>
        <end position="115"/>
    </location>
</feature>